<dbReference type="Proteomes" id="UP000886501">
    <property type="component" value="Unassembled WGS sequence"/>
</dbReference>
<reference evidence="1" key="2">
    <citation type="journal article" date="2020" name="Nat. Commun.">
        <title>Large-scale genome sequencing of mycorrhizal fungi provides insights into the early evolution of symbiotic traits.</title>
        <authorList>
            <person name="Miyauchi S."/>
            <person name="Kiss E."/>
            <person name="Kuo A."/>
            <person name="Drula E."/>
            <person name="Kohler A."/>
            <person name="Sanchez-Garcia M."/>
            <person name="Morin E."/>
            <person name="Andreopoulos B."/>
            <person name="Barry K.W."/>
            <person name="Bonito G."/>
            <person name="Buee M."/>
            <person name="Carver A."/>
            <person name="Chen C."/>
            <person name="Cichocki N."/>
            <person name="Clum A."/>
            <person name="Culley D."/>
            <person name="Crous P.W."/>
            <person name="Fauchery L."/>
            <person name="Girlanda M."/>
            <person name="Hayes R.D."/>
            <person name="Keri Z."/>
            <person name="LaButti K."/>
            <person name="Lipzen A."/>
            <person name="Lombard V."/>
            <person name="Magnuson J."/>
            <person name="Maillard F."/>
            <person name="Murat C."/>
            <person name="Nolan M."/>
            <person name="Ohm R.A."/>
            <person name="Pangilinan J."/>
            <person name="Pereira M.F."/>
            <person name="Perotto S."/>
            <person name="Peter M."/>
            <person name="Pfister S."/>
            <person name="Riley R."/>
            <person name="Sitrit Y."/>
            <person name="Stielow J.B."/>
            <person name="Szollosi G."/>
            <person name="Zifcakova L."/>
            <person name="Stursova M."/>
            <person name="Spatafora J.W."/>
            <person name="Tedersoo L."/>
            <person name="Vaario L.M."/>
            <person name="Yamada A."/>
            <person name="Yan M."/>
            <person name="Wang P."/>
            <person name="Xu J."/>
            <person name="Bruns T."/>
            <person name="Baldrian P."/>
            <person name="Vilgalys R."/>
            <person name="Dunand C."/>
            <person name="Henrissat B."/>
            <person name="Grigoriev I.V."/>
            <person name="Hibbett D."/>
            <person name="Nagy L.G."/>
            <person name="Martin F.M."/>
        </authorList>
    </citation>
    <scope>NUCLEOTIDE SEQUENCE</scope>
    <source>
        <strain evidence="1">P2</strain>
    </source>
</reference>
<accession>A0ACB6ZXY9</accession>
<sequence>MYQDFTPRKEFLRQTSHPLNSFALLTFSSSSLIRLYSFPPPVVTTLRRVLQHRKSASAYREDALNGYCEFTLVGRPWSNAKSAKSERLVVNVLAVILQHGYSLLSSLDYGRETDDRLALTFSKPLAAVPRSSASLSNHSSTSPFHRTSPRSPGPISSHTSLYVIPFAVSFASSTIMRVISPPRDSTPAILQAVRGSWPRGVISEKKIGDSAYEFRLRGYRWFQEDTFAVDSLRHILNLLESLDSHAFTLLASLTLSGHSRVKDLWIFTGSSDEPQEDIKAIGDTALLDTPPTSPPMDPDAGNHFAHNKAATMPLPGVNPRVTSHARSASEGTRQSLSPGRPRELHFDSSFPWKKGSPRMRIPSPIRGSPELEHIEVASFISGANDMTGIGAGIAVLAQKPDVSYPIFSGMPISDANSPLTPSTDQTVHATGRSNAWPRVPALVTTNMSASPSNNPLVSPPPPILPPLRRAFSEDSYIADRPYSDGAQYLDLFPPHPFPPAISTPSSSKHATPPVDQPQTPSPPSSPSPPPIADFNYRMTTATGNTGHTVSALLGPNAFGVHSDGASDYATTTGFRDSAYTTGTSTNEWKNEIPIRWTTSSQLQRDSLKGYESTTTHLLPGGWKPTPVEEKEEDVATGFNDQDHDFPIPSYQRQRTPERHNTDAPRSPEIIEQEDMGRLGRVGVVGVYGEHEPEERKGRRLSKTTAPHGGHPLRISDSSVTRVPPNKLKRLSEGWVMVNVESSHKRPPVTEEAVPVPPAPSRREDANPRTRAQRMLRGRSHSDPQLRQTAEQHEHGQYARPRPSYSQRNLSSRESPPKSSRDRDRSGHKDKDRDEHRNGHHRPARISGSGSSQNVLKGTTSHAAKAIAMIDAAHARSKKDYRNNDDDKYATYPGVRQTPMSPGQRALKKLLGRGDTVEKSEKPSRKSKKHASTRSHKVV</sequence>
<protein>
    <submittedName>
        <fullName evidence="1">Uncharacterized protein</fullName>
    </submittedName>
</protein>
<organism evidence="1 2">
    <name type="scientific">Thelephora ganbajun</name>
    <name type="common">Ganba fungus</name>
    <dbReference type="NCBI Taxonomy" id="370292"/>
    <lineage>
        <taxon>Eukaryota</taxon>
        <taxon>Fungi</taxon>
        <taxon>Dikarya</taxon>
        <taxon>Basidiomycota</taxon>
        <taxon>Agaricomycotina</taxon>
        <taxon>Agaricomycetes</taxon>
        <taxon>Thelephorales</taxon>
        <taxon>Thelephoraceae</taxon>
        <taxon>Thelephora</taxon>
    </lineage>
</organism>
<proteinExistence type="predicted"/>
<name>A0ACB6ZXY9_THEGA</name>
<comment type="caution">
    <text evidence="1">The sequence shown here is derived from an EMBL/GenBank/DDBJ whole genome shotgun (WGS) entry which is preliminary data.</text>
</comment>
<reference evidence="1" key="1">
    <citation type="submission" date="2019-10" db="EMBL/GenBank/DDBJ databases">
        <authorList>
            <consortium name="DOE Joint Genome Institute"/>
            <person name="Kuo A."/>
            <person name="Miyauchi S."/>
            <person name="Kiss E."/>
            <person name="Drula E."/>
            <person name="Kohler A."/>
            <person name="Sanchez-Garcia M."/>
            <person name="Andreopoulos B."/>
            <person name="Barry K.W."/>
            <person name="Bonito G."/>
            <person name="Buee M."/>
            <person name="Carver A."/>
            <person name="Chen C."/>
            <person name="Cichocki N."/>
            <person name="Clum A."/>
            <person name="Culley D."/>
            <person name="Crous P.W."/>
            <person name="Fauchery L."/>
            <person name="Girlanda M."/>
            <person name="Hayes R."/>
            <person name="Keri Z."/>
            <person name="Labutti K."/>
            <person name="Lipzen A."/>
            <person name="Lombard V."/>
            <person name="Magnuson J."/>
            <person name="Maillard F."/>
            <person name="Morin E."/>
            <person name="Murat C."/>
            <person name="Nolan M."/>
            <person name="Ohm R."/>
            <person name="Pangilinan J."/>
            <person name="Pereira M."/>
            <person name="Perotto S."/>
            <person name="Peter M."/>
            <person name="Riley R."/>
            <person name="Sitrit Y."/>
            <person name="Stielow B."/>
            <person name="Szollosi G."/>
            <person name="Zifcakova L."/>
            <person name="Stursova M."/>
            <person name="Spatafora J.W."/>
            <person name="Tedersoo L."/>
            <person name="Vaario L.-M."/>
            <person name="Yamada A."/>
            <person name="Yan M."/>
            <person name="Wang P."/>
            <person name="Xu J."/>
            <person name="Bruns T."/>
            <person name="Baldrian P."/>
            <person name="Vilgalys R."/>
            <person name="Henrissat B."/>
            <person name="Grigoriev I.V."/>
            <person name="Hibbett D."/>
            <person name="Nagy L.G."/>
            <person name="Martin F.M."/>
        </authorList>
    </citation>
    <scope>NUCLEOTIDE SEQUENCE</scope>
    <source>
        <strain evidence="1">P2</strain>
    </source>
</reference>
<dbReference type="EMBL" id="MU117961">
    <property type="protein sequence ID" value="KAF9654343.1"/>
    <property type="molecule type" value="Genomic_DNA"/>
</dbReference>
<evidence type="ECO:0000313" key="2">
    <source>
        <dbReference type="Proteomes" id="UP000886501"/>
    </source>
</evidence>
<keyword evidence="2" id="KW-1185">Reference proteome</keyword>
<evidence type="ECO:0000313" key="1">
    <source>
        <dbReference type="EMBL" id="KAF9654343.1"/>
    </source>
</evidence>
<gene>
    <name evidence="1" type="ORF">BDM02DRAFT_3158103</name>
</gene>